<dbReference type="RefSeq" id="XP_039141653.1">
    <property type="nucleotide sequence ID" value="XM_039285719.1"/>
</dbReference>
<dbReference type="RefSeq" id="XP_039141652.1">
    <property type="nucleotide sequence ID" value="XM_039285718.1"/>
</dbReference>
<dbReference type="Proteomes" id="UP001515500">
    <property type="component" value="Chromosome 16"/>
</dbReference>
<evidence type="ECO:0000313" key="3">
    <source>
        <dbReference type="Proteomes" id="UP001515500"/>
    </source>
</evidence>
<dbReference type="RefSeq" id="XP_039141647.1">
    <property type="nucleotide sequence ID" value="XM_039285713.1"/>
</dbReference>
<dbReference type="RefSeq" id="XP_039141654.1">
    <property type="nucleotide sequence ID" value="XM_039285720.1"/>
</dbReference>
<dbReference type="RefSeq" id="XP_039141650.1">
    <property type="nucleotide sequence ID" value="XM_039285716.1"/>
</dbReference>
<evidence type="ECO:0000313" key="4">
    <source>
        <dbReference type="RefSeq" id="XP_039141646.1"/>
    </source>
</evidence>
<organism evidence="3 9">
    <name type="scientific">Dioscorea cayennensis subsp. rotundata</name>
    <name type="common">White Guinea yam</name>
    <name type="synonym">Dioscorea rotundata</name>
    <dbReference type="NCBI Taxonomy" id="55577"/>
    <lineage>
        <taxon>Eukaryota</taxon>
        <taxon>Viridiplantae</taxon>
        <taxon>Streptophyta</taxon>
        <taxon>Embryophyta</taxon>
        <taxon>Tracheophyta</taxon>
        <taxon>Spermatophyta</taxon>
        <taxon>Magnoliopsida</taxon>
        <taxon>Liliopsida</taxon>
        <taxon>Dioscoreales</taxon>
        <taxon>Dioscoreaceae</taxon>
        <taxon>Dioscorea</taxon>
    </lineage>
</organism>
<dbReference type="RefSeq" id="XP_039141646.1">
    <property type="nucleotide sequence ID" value="XM_039285712.1"/>
</dbReference>
<evidence type="ECO:0000313" key="6">
    <source>
        <dbReference type="RefSeq" id="XP_039141648.1"/>
    </source>
</evidence>
<reference evidence="4 5" key="1">
    <citation type="submission" date="2025-04" db="UniProtKB">
        <authorList>
            <consortium name="RefSeq"/>
        </authorList>
    </citation>
    <scope>IDENTIFICATION</scope>
</reference>
<evidence type="ECO:0000313" key="8">
    <source>
        <dbReference type="RefSeq" id="XP_039141650.1"/>
    </source>
</evidence>
<evidence type="ECO:0000313" key="13">
    <source>
        <dbReference type="RefSeq" id="XP_039141656.1"/>
    </source>
</evidence>
<evidence type="ECO:0000313" key="7">
    <source>
        <dbReference type="RefSeq" id="XP_039141649.1"/>
    </source>
</evidence>
<evidence type="ECO:0000313" key="14">
    <source>
        <dbReference type="RefSeq" id="XP_039141657.1"/>
    </source>
</evidence>
<evidence type="ECO:0000313" key="16">
    <source>
        <dbReference type="RefSeq" id="XP_039141659.1"/>
    </source>
</evidence>
<dbReference type="RefSeq" id="XP_039141648.1">
    <property type="nucleotide sequence ID" value="XM_039285714.1"/>
</dbReference>
<gene>
    <name evidence="4 5 6 7 8 9 10 11 12 13 14 15 16 17" type="primary">LOC120278948</name>
</gene>
<dbReference type="RefSeq" id="XP_039141656.1">
    <property type="nucleotide sequence ID" value="XM_039285722.1"/>
</dbReference>
<evidence type="ECO:0000313" key="12">
    <source>
        <dbReference type="RefSeq" id="XP_039141655.1"/>
    </source>
</evidence>
<dbReference type="SUPFAM" id="SSF52058">
    <property type="entry name" value="L domain-like"/>
    <property type="match status" value="1"/>
</dbReference>
<dbReference type="InterPro" id="IPR032675">
    <property type="entry name" value="LRR_dom_sf"/>
</dbReference>
<dbReference type="GeneID" id="120278948"/>
<evidence type="ECO:0000256" key="1">
    <source>
        <dbReference type="ARBA" id="ARBA00022737"/>
    </source>
</evidence>
<evidence type="ECO:0000313" key="9">
    <source>
        <dbReference type="RefSeq" id="XP_039141652.1"/>
    </source>
</evidence>
<accession>A0AB40CNI6</accession>
<dbReference type="InterPro" id="IPR055414">
    <property type="entry name" value="LRR_R13L4/SHOC2-like"/>
</dbReference>
<dbReference type="RefSeq" id="XP_039141655.1">
    <property type="nucleotide sequence ID" value="XM_039285721.1"/>
</dbReference>
<dbReference type="RefSeq" id="XP_039141659.1">
    <property type="nucleotide sequence ID" value="XM_039285725.1"/>
</dbReference>
<keyword evidence="3" id="KW-1185">Reference proteome</keyword>
<evidence type="ECO:0000313" key="17">
    <source>
        <dbReference type="RefSeq" id="XP_039141660.1"/>
    </source>
</evidence>
<evidence type="ECO:0000313" key="5">
    <source>
        <dbReference type="RefSeq" id="XP_039141647.1"/>
    </source>
</evidence>
<evidence type="ECO:0000313" key="15">
    <source>
        <dbReference type="RefSeq" id="XP_039141658.1"/>
    </source>
</evidence>
<dbReference type="PANTHER" id="PTHR47186:SF51">
    <property type="entry name" value="NB-ARC DOMAIN-CONTAINING PROTEIN"/>
    <property type="match status" value="1"/>
</dbReference>
<evidence type="ECO:0000313" key="11">
    <source>
        <dbReference type="RefSeq" id="XP_039141654.1"/>
    </source>
</evidence>
<protein>
    <submittedName>
        <fullName evidence="4 5">Disease resistance protein At3g14460</fullName>
    </submittedName>
</protein>
<keyword evidence="1" id="KW-0677">Repeat</keyword>
<name>A0AB40CNI6_DIOCR</name>
<evidence type="ECO:0000313" key="10">
    <source>
        <dbReference type="RefSeq" id="XP_039141653.1"/>
    </source>
</evidence>
<dbReference type="Pfam" id="PF23598">
    <property type="entry name" value="LRR_14"/>
    <property type="match status" value="1"/>
</dbReference>
<dbReference type="PANTHER" id="PTHR47186">
    <property type="entry name" value="LEUCINE-RICH REPEAT-CONTAINING PROTEIN 57"/>
    <property type="match status" value="1"/>
</dbReference>
<feature type="domain" description="Disease resistance R13L4/SHOC-2-like LRR" evidence="2">
    <location>
        <begin position="106"/>
        <end position="384"/>
    </location>
</feature>
<dbReference type="RefSeq" id="XP_039141658.1">
    <property type="nucleotide sequence ID" value="XM_039285724.1"/>
</dbReference>
<dbReference type="RefSeq" id="XP_039141657.1">
    <property type="nucleotide sequence ID" value="XM_039285723.1"/>
</dbReference>
<dbReference type="AlphaFoldDB" id="A0AB40CNI6"/>
<proteinExistence type="predicted"/>
<dbReference type="RefSeq" id="XP_039141649.1">
    <property type="nucleotide sequence ID" value="XM_039285715.1"/>
</dbReference>
<evidence type="ECO:0000259" key="2">
    <source>
        <dbReference type="Pfam" id="PF23598"/>
    </source>
</evidence>
<dbReference type="Gene3D" id="3.80.10.10">
    <property type="entry name" value="Ribonuclease Inhibitor"/>
    <property type="match status" value="1"/>
</dbReference>
<dbReference type="RefSeq" id="XP_039141660.1">
    <property type="nucleotide sequence ID" value="XM_039285726.1"/>
</dbReference>
<sequence length="569" mass="65150">MEIHQWRMSQKAIYMDLIKRSFLQPDPNFVDMHICTMHDLLRALGKFLIGGESLSGDSQTSQSNSSIIKLRRLLIFSEMESVNIPHLECLRNLQVWTALSLDRQMIRSFKQLRLLILHGVEIETIPDNIGDLVHLRYLNLKHTRICKLPDSVGNLINLQFFILSDCKSLHILPRSITMLCNLRRLDLTDTPVNYVPKGIGKLEHLNHLRGFTVEDSDGDNGEGCNIEDLQMLNDLSHLQIDKLEKASKSNAALLNKPRLKTVVLRCTAKGGGCHQRDMDRIVQVFDELCPPPCLDHLQIHYYFGERYPQWMSSNSISSTLPELTYLELIHCSNCPQLPQLGQLPQLKYLKIRGATSVISIGSEFLGNGKLAASAFPKLEYLILLEMTNWEQWSLVSAEDDNEIESSKIIHFPRLQTIDIERCPKLKALPRGLNHVQKLVIIEAHSLSRVSDLPALRELQVKNCPMLDCVEKLESLQSLIISDERVDSLPKWLISFLQQHESHHNNRFHLRLVCSAQALKGCLKGRPYWCFLQQVPRLEAYAKNGSMYLKYTKEPFSYQTNLDEGTTNED</sequence>